<evidence type="ECO:0000256" key="4">
    <source>
        <dbReference type="ARBA" id="ARBA00022989"/>
    </source>
</evidence>
<evidence type="ECO:0000256" key="2">
    <source>
        <dbReference type="ARBA" id="ARBA00022475"/>
    </source>
</evidence>
<dbReference type="Gene3D" id="1.20.1250.20">
    <property type="entry name" value="MFS general substrate transporter like domains"/>
    <property type="match status" value="1"/>
</dbReference>
<name>A0ABZ1C0W2_9FIRM</name>
<comment type="subcellular location">
    <subcellularLocation>
        <location evidence="1">Cell membrane</location>
        <topology evidence="1">Multi-pass membrane protein</topology>
    </subcellularLocation>
</comment>
<dbReference type="PANTHER" id="PTHR23513:SF6">
    <property type="entry name" value="MAJOR FACILITATOR SUPERFAMILY ASSOCIATED DOMAIN-CONTAINING PROTEIN"/>
    <property type="match status" value="1"/>
</dbReference>
<dbReference type="EMBL" id="CP141615">
    <property type="protein sequence ID" value="WRP18662.1"/>
    <property type="molecule type" value="Genomic_DNA"/>
</dbReference>
<dbReference type="CDD" id="cd06173">
    <property type="entry name" value="MFS_MefA_like"/>
    <property type="match status" value="1"/>
</dbReference>
<dbReference type="RefSeq" id="WP_324717935.1">
    <property type="nucleotide sequence ID" value="NZ_CP141615.1"/>
</dbReference>
<gene>
    <name evidence="7" type="ORF">U7230_06590</name>
</gene>
<dbReference type="PANTHER" id="PTHR23513">
    <property type="entry name" value="INTEGRAL MEMBRANE EFFLUX PROTEIN-RELATED"/>
    <property type="match status" value="1"/>
</dbReference>
<reference evidence="7 8" key="1">
    <citation type="journal article" date="2024" name="Front. Microbiol.">
        <title>Novel thermophilic genera Geochorda gen. nov. and Carboxydochorda gen. nov. from the deep terrestrial subsurface reveal the ecophysiological diversity in the class Limnochordia.</title>
        <authorList>
            <person name="Karnachuk O.V."/>
            <person name="Lukina A.P."/>
            <person name="Avakyan M.R."/>
            <person name="Kadnikov V.V."/>
            <person name="Begmatov S."/>
            <person name="Beletsky A.V."/>
            <person name="Vlasova K.G."/>
            <person name="Novikov A.A."/>
            <person name="Shcherbakova V.A."/>
            <person name="Mardanov A.V."/>
            <person name="Ravin N.V."/>
        </authorList>
    </citation>
    <scope>NUCLEOTIDE SEQUENCE [LARGE SCALE GENOMIC DNA]</scope>
    <source>
        <strain evidence="7 8">L945</strain>
    </source>
</reference>
<dbReference type="InterPro" id="IPR036259">
    <property type="entry name" value="MFS_trans_sf"/>
</dbReference>
<keyword evidence="3 6" id="KW-0812">Transmembrane</keyword>
<organism evidence="7 8">
    <name type="scientific">Carboxydichorda subterranea</name>
    <dbReference type="NCBI Taxonomy" id="3109565"/>
    <lineage>
        <taxon>Bacteria</taxon>
        <taxon>Bacillati</taxon>
        <taxon>Bacillota</taxon>
        <taxon>Limnochordia</taxon>
        <taxon>Limnochordales</taxon>
        <taxon>Geochordaceae</taxon>
        <taxon>Carboxydichorda</taxon>
    </lineage>
</organism>
<dbReference type="InterPro" id="IPR011701">
    <property type="entry name" value="MFS"/>
</dbReference>
<feature type="transmembrane region" description="Helical" evidence="6">
    <location>
        <begin position="350"/>
        <end position="372"/>
    </location>
</feature>
<dbReference type="Pfam" id="PF07690">
    <property type="entry name" value="MFS_1"/>
    <property type="match status" value="1"/>
</dbReference>
<evidence type="ECO:0000256" key="5">
    <source>
        <dbReference type="ARBA" id="ARBA00023136"/>
    </source>
</evidence>
<sequence>MRELHLLGVLRHRDFRLLWSGQLVSNLGDAASALALAWLVQEETHSALMVGAVMVAFAAPLVVAAPVAGLVVDRVDKRGLMVWCDAIRFGLIALLAALYASGRLSIAAVPVFALAVGTATAFFEPARQSSLIHLVDPGELSQANAVSMLTRQIAQLVGPTAAGLVVARWGIASALWFHAASYGVSALAVGSMRWRSEPGLTAPGRWPGVIDDLKAGLRMIGAHPLLRIVFALAVVVNFAMAPVPVVLPLYVATVTHQGPVGLGLVQGTMGMGMLAGSLLMSAVGGRWAKGPTGIGGLWTMASSMLLAGWSRTPLGAGLAFAVWGAAGPLVNVPVVTLVQQQVPPERQGQAFAAFMAATVAAQPVGMLLAGLVGDRWGAPAVFLAVSLLLAAVSLAATAARPLRFAR</sequence>
<evidence type="ECO:0000256" key="3">
    <source>
        <dbReference type="ARBA" id="ARBA00022692"/>
    </source>
</evidence>
<proteinExistence type="predicted"/>
<feature type="transmembrane region" description="Helical" evidence="6">
    <location>
        <begin position="316"/>
        <end position="338"/>
    </location>
</feature>
<feature type="transmembrane region" description="Helical" evidence="6">
    <location>
        <begin position="21"/>
        <end position="40"/>
    </location>
</feature>
<keyword evidence="2" id="KW-1003">Cell membrane</keyword>
<evidence type="ECO:0000313" key="7">
    <source>
        <dbReference type="EMBL" id="WRP18662.1"/>
    </source>
</evidence>
<feature type="transmembrane region" description="Helical" evidence="6">
    <location>
        <begin position="46"/>
        <end position="68"/>
    </location>
</feature>
<evidence type="ECO:0000256" key="6">
    <source>
        <dbReference type="SAM" id="Phobius"/>
    </source>
</evidence>
<feature type="transmembrane region" description="Helical" evidence="6">
    <location>
        <begin position="290"/>
        <end position="310"/>
    </location>
</feature>
<feature type="transmembrane region" description="Helical" evidence="6">
    <location>
        <begin position="378"/>
        <end position="399"/>
    </location>
</feature>
<dbReference type="Proteomes" id="UP001332192">
    <property type="component" value="Chromosome"/>
</dbReference>
<accession>A0ABZ1C0W2</accession>
<feature type="transmembrane region" description="Helical" evidence="6">
    <location>
        <begin position="263"/>
        <end position="283"/>
    </location>
</feature>
<evidence type="ECO:0000313" key="8">
    <source>
        <dbReference type="Proteomes" id="UP001332192"/>
    </source>
</evidence>
<keyword evidence="4 6" id="KW-1133">Transmembrane helix</keyword>
<evidence type="ECO:0000256" key="1">
    <source>
        <dbReference type="ARBA" id="ARBA00004651"/>
    </source>
</evidence>
<feature type="transmembrane region" description="Helical" evidence="6">
    <location>
        <begin position="228"/>
        <end position="251"/>
    </location>
</feature>
<keyword evidence="8" id="KW-1185">Reference proteome</keyword>
<protein>
    <submittedName>
        <fullName evidence="7">MFS transporter</fullName>
    </submittedName>
</protein>
<feature type="transmembrane region" description="Helical" evidence="6">
    <location>
        <begin position="106"/>
        <end position="123"/>
    </location>
</feature>
<dbReference type="SUPFAM" id="SSF103473">
    <property type="entry name" value="MFS general substrate transporter"/>
    <property type="match status" value="1"/>
</dbReference>
<keyword evidence="5 6" id="KW-0472">Membrane</keyword>
<feature type="transmembrane region" description="Helical" evidence="6">
    <location>
        <begin position="80"/>
        <end position="100"/>
    </location>
</feature>